<dbReference type="RefSeq" id="XP_073778574.1">
    <property type="nucleotide sequence ID" value="XM_073922473.1"/>
</dbReference>
<proteinExistence type="predicted"/>
<name>A0AC58H9B3_DANRE</name>
<accession>A0AC58H9B3</accession>
<reference evidence="2" key="1">
    <citation type="submission" date="2025-08" db="UniProtKB">
        <authorList>
            <consortium name="RefSeq"/>
        </authorList>
    </citation>
    <scope>IDENTIFICATION</scope>
    <source>
        <strain evidence="2">Tuebingen</strain>
        <tissue evidence="2">Fibroblasts and whole tissue</tissue>
    </source>
</reference>
<evidence type="ECO:0000313" key="1">
    <source>
        <dbReference type="Proteomes" id="UP000000437"/>
    </source>
</evidence>
<sequence length="275" mass="30162">MRKLPLQLVEEDHAGVWAAAADTANCCMCGAVLQFYSVRSLLCSSGTQTQSADGERQPEVRIIKGTVMINSVKREDSGNYRLELFNPDGTETSQYLQVNVEAPVGSVQVSIICSSNQMRSVSCSSEGDQLLYSWTLNGDTLMDGNSNIQLQEETKGEITCTVKNHVSQENTTVSIEDCPGLTTEAVTSSLTSTVTSSLTSTVTSSLLSTVSNNPTTSNCVSGWFVLVWFFQLMTLFALLGGFHIYIHTQVRKKNRSKLENTGRFREEHRAEDSTD</sequence>
<dbReference type="Proteomes" id="UP000000437">
    <property type="component" value="Chromosome 14"/>
</dbReference>
<gene>
    <name evidence="2" type="primary">LOC101883913</name>
</gene>
<protein>
    <submittedName>
        <fullName evidence="2">Uncharacterized protein isoform X4</fullName>
    </submittedName>
</protein>
<evidence type="ECO:0000313" key="2">
    <source>
        <dbReference type="RefSeq" id="XP_073778574.1"/>
    </source>
</evidence>
<keyword evidence="1" id="KW-1185">Reference proteome</keyword>
<organism evidence="1 2">
    <name type="scientific">Danio rerio</name>
    <name type="common">Zebrafish</name>
    <name type="synonym">Brachydanio rerio</name>
    <dbReference type="NCBI Taxonomy" id="7955"/>
    <lineage>
        <taxon>Eukaryota</taxon>
        <taxon>Metazoa</taxon>
        <taxon>Chordata</taxon>
        <taxon>Craniata</taxon>
        <taxon>Vertebrata</taxon>
        <taxon>Euteleostomi</taxon>
        <taxon>Actinopterygii</taxon>
        <taxon>Neopterygii</taxon>
        <taxon>Teleostei</taxon>
        <taxon>Ostariophysi</taxon>
        <taxon>Cypriniformes</taxon>
        <taxon>Danionidae</taxon>
        <taxon>Danioninae</taxon>
        <taxon>Danio</taxon>
    </lineage>
</organism>